<sequence>MKNNILRLNFYSILILSSMILFWNCAPKGDVEVAETTDAAVHPLWDYVHADDPDFSYEIVHNEDMGDYHYAVVRMVSQNWLTEEVVDKTEWWHWISMVVPKNTPHSTGMMWIGGGSQNTKLPEKPDQLILEAAIKTNSVVATIHNVPFQPLVFANDTFGERYEDAIIAYGWRKFMEGGAKDEDAHWLARFPMTKAVKLAMDVVTEVASNEYEKEVANYMVAGASKRGWTTWTIAAVDDRVVAMAPVVIDLLNVEESFKHHWKNYGYWAPAVGDYVREEVMEWQGSKEYNRLNELVEPYSFLDEYKDIPKLLINAAGDEFFQPDSWKFYWDDLKGEKHVQYVPNYGHDLTESDALPNLISFYASILNENPRPKYDWKIEGDRIIVSTDPNQKPSSIKLWKATNPEERNFMIDRFGPHWTSSEIIINESGRYEVEMEAPENGFTAYFVEITYPGQTPIKVTTGIDILPRAYPFEEYVSENPKGSK</sequence>
<reference evidence="2 3" key="1">
    <citation type="submission" date="2018-03" db="EMBL/GenBank/DDBJ databases">
        <title>Genomic Encyclopedia of Archaeal and Bacterial Type Strains, Phase II (KMG-II): from individual species to whole genera.</title>
        <authorList>
            <person name="Goeker M."/>
        </authorList>
    </citation>
    <scope>NUCLEOTIDE SEQUENCE [LARGE SCALE GENOMIC DNA]</scope>
    <source>
        <strain evidence="2 3">DSM 27929</strain>
    </source>
</reference>
<feature type="chain" id="PRO_5015603877" evidence="1">
    <location>
        <begin position="24"/>
        <end position="483"/>
    </location>
</feature>
<dbReference type="InterPro" id="IPR009199">
    <property type="entry name" value="PhoPQ-act_pathogen-rel_PqaA"/>
</dbReference>
<evidence type="ECO:0000256" key="1">
    <source>
        <dbReference type="SAM" id="SignalP"/>
    </source>
</evidence>
<dbReference type="Proteomes" id="UP000238157">
    <property type="component" value="Unassembled WGS sequence"/>
</dbReference>
<evidence type="ECO:0000313" key="2">
    <source>
        <dbReference type="EMBL" id="PRY87050.1"/>
    </source>
</evidence>
<dbReference type="Gene3D" id="3.40.50.1820">
    <property type="entry name" value="alpha/beta hydrolase"/>
    <property type="match status" value="1"/>
</dbReference>
<proteinExistence type="predicted"/>
<dbReference type="EMBL" id="PVTR01000007">
    <property type="protein sequence ID" value="PRY87050.1"/>
    <property type="molecule type" value="Genomic_DNA"/>
</dbReference>
<name>A0A2T0WK15_9BACT</name>
<feature type="signal peptide" evidence="1">
    <location>
        <begin position="1"/>
        <end position="23"/>
    </location>
</feature>
<dbReference type="Pfam" id="PF10142">
    <property type="entry name" value="PhoPQ_related"/>
    <property type="match status" value="1"/>
</dbReference>
<dbReference type="SUPFAM" id="SSF53474">
    <property type="entry name" value="alpha/beta-Hydrolases"/>
    <property type="match status" value="1"/>
</dbReference>
<protein>
    <submittedName>
        <fullName evidence="2">PhoPQ-activated pathogenicity-related protein</fullName>
    </submittedName>
</protein>
<gene>
    <name evidence="2" type="ORF">CLW00_107119</name>
</gene>
<dbReference type="PANTHER" id="PTHR31497">
    <property type="entry name" value="AUTOCRINE PROLIFERATION REPRESSOR PROTEIN A"/>
    <property type="match status" value="1"/>
</dbReference>
<keyword evidence="1" id="KW-0732">Signal</keyword>
<evidence type="ECO:0000313" key="3">
    <source>
        <dbReference type="Proteomes" id="UP000238157"/>
    </source>
</evidence>
<dbReference type="OrthoDB" id="8950502at2"/>
<organism evidence="2 3">
    <name type="scientific">Mongoliibacter ruber</name>
    <dbReference type="NCBI Taxonomy" id="1750599"/>
    <lineage>
        <taxon>Bacteria</taxon>
        <taxon>Pseudomonadati</taxon>
        <taxon>Bacteroidota</taxon>
        <taxon>Cytophagia</taxon>
        <taxon>Cytophagales</taxon>
        <taxon>Cyclobacteriaceae</taxon>
        <taxon>Mongoliibacter</taxon>
    </lineage>
</organism>
<accession>A0A2T0WK15</accession>
<dbReference type="RefSeq" id="WP_106134073.1">
    <property type="nucleotide sequence ID" value="NZ_PVTR01000007.1"/>
</dbReference>
<dbReference type="InterPro" id="IPR029058">
    <property type="entry name" value="AB_hydrolase_fold"/>
</dbReference>
<dbReference type="PANTHER" id="PTHR31497:SF0">
    <property type="entry name" value="AUTOCRINE PROLIFERATION REPRESSOR PROTEIN A"/>
    <property type="match status" value="1"/>
</dbReference>
<dbReference type="AlphaFoldDB" id="A0A2T0WK15"/>
<comment type="caution">
    <text evidence="2">The sequence shown here is derived from an EMBL/GenBank/DDBJ whole genome shotgun (WGS) entry which is preliminary data.</text>
</comment>
<dbReference type="PIRSF" id="PIRSF014728">
    <property type="entry name" value="PqaA"/>
    <property type="match status" value="1"/>
</dbReference>
<keyword evidence="3" id="KW-1185">Reference proteome</keyword>